<name>A0A917CBF9_9PROT</name>
<sequence length="170" mass="19587">MGQDYPFNHNLAANYAHQFFTDMEPEDVEAFTGALNDICEHGFDCDPELGRIAIFSDEDAAKLMKIEKLDTRYGPSAIKYVPIERTLNHLSYEIRKAYRQFDIQTNYRLRDDEDGIYYLTGRIFISPYDGENADLKSVAEEIVEKFGDRGVSVLRLNDKNTLLDLYVDGH</sequence>
<organism evidence="1 2">
    <name type="scientific">Terasakiella brassicae</name>
    <dbReference type="NCBI Taxonomy" id="1634917"/>
    <lineage>
        <taxon>Bacteria</taxon>
        <taxon>Pseudomonadati</taxon>
        <taxon>Pseudomonadota</taxon>
        <taxon>Alphaproteobacteria</taxon>
        <taxon>Rhodospirillales</taxon>
        <taxon>Terasakiellaceae</taxon>
        <taxon>Terasakiella</taxon>
    </lineage>
</organism>
<reference evidence="1" key="1">
    <citation type="journal article" date="2014" name="Int. J. Syst. Evol. Microbiol.">
        <title>Complete genome sequence of Corynebacterium casei LMG S-19264T (=DSM 44701T), isolated from a smear-ripened cheese.</title>
        <authorList>
            <consortium name="US DOE Joint Genome Institute (JGI-PGF)"/>
            <person name="Walter F."/>
            <person name="Albersmeier A."/>
            <person name="Kalinowski J."/>
            <person name="Ruckert C."/>
        </authorList>
    </citation>
    <scope>NUCLEOTIDE SEQUENCE</scope>
    <source>
        <strain evidence="1">CGMCC 1.15254</strain>
    </source>
</reference>
<protein>
    <submittedName>
        <fullName evidence="1">Uncharacterized protein</fullName>
    </submittedName>
</protein>
<evidence type="ECO:0000313" key="1">
    <source>
        <dbReference type="EMBL" id="GGF76927.1"/>
    </source>
</evidence>
<evidence type="ECO:0000313" key="2">
    <source>
        <dbReference type="Proteomes" id="UP000632498"/>
    </source>
</evidence>
<dbReference type="Proteomes" id="UP000632498">
    <property type="component" value="Unassembled WGS sequence"/>
</dbReference>
<keyword evidence="2" id="KW-1185">Reference proteome</keyword>
<dbReference type="AlphaFoldDB" id="A0A917CBF9"/>
<dbReference type="RefSeq" id="WP_188667393.1">
    <property type="nucleotide sequence ID" value="NZ_BMHV01000062.1"/>
</dbReference>
<comment type="caution">
    <text evidence="1">The sequence shown here is derived from an EMBL/GenBank/DDBJ whole genome shotgun (WGS) entry which is preliminary data.</text>
</comment>
<reference evidence="1" key="2">
    <citation type="submission" date="2020-09" db="EMBL/GenBank/DDBJ databases">
        <authorList>
            <person name="Sun Q."/>
            <person name="Zhou Y."/>
        </authorList>
    </citation>
    <scope>NUCLEOTIDE SEQUENCE</scope>
    <source>
        <strain evidence="1">CGMCC 1.15254</strain>
    </source>
</reference>
<gene>
    <name evidence="1" type="ORF">GCM10011332_33620</name>
</gene>
<dbReference type="EMBL" id="BMHV01000062">
    <property type="protein sequence ID" value="GGF76927.1"/>
    <property type="molecule type" value="Genomic_DNA"/>
</dbReference>
<proteinExistence type="predicted"/>
<accession>A0A917CBF9</accession>